<dbReference type="PANTHER" id="PTHR46880">
    <property type="entry name" value="RAS-ASSOCIATING DOMAIN-CONTAINING PROTEIN"/>
    <property type="match status" value="1"/>
</dbReference>
<reference evidence="1" key="1">
    <citation type="submission" date="2017-05" db="UniProtKB">
        <authorList>
            <consortium name="EnsemblMetazoa"/>
        </authorList>
    </citation>
    <scope>IDENTIFICATION</scope>
</reference>
<organism evidence="1">
    <name type="scientific">Amphimedon queenslandica</name>
    <name type="common">Sponge</name>
    <dbReference type="NCBI Taxonomy" id="400682"/>
    <lineage>
        <taxon>Eukaryota</taxon>
        <taxon>Metazoa</taxon>
        <taxon>Porifera</taxon>
        <taxon>Demospongiae</taxon>
        <taxon>Heteroscleromorpha</taxon>
        <taxon>Haplosclerida</taxon>
        <taxon>Niphatidae</taxon>
        <taxon>Amphimedon</taxon>
    </lineage>
</organism>
<dbReference type="OrthoDB" id="10060990at2759"/>
<dbReference type="InParanoid" id="A0A1X7TLB5"/>
<sequence length="258" mass="29857">MMKTKKSLNKMTTTPFEELPTVKKVLGRIKEEDGNVTYQEALLSCFCNRIKAQDTDLLTHAVTILATKGWERCESSRFGHEALNSICQRFQIPLEAATVDCSVVLEEWDDMVDYAKKYLNLVQEDYKVLWWKLFNSVDAQQWVNVLGVVQLLFCLPMSNGHLEQVFSQLKLIKVNRRTCLGEDTLDHLIRINVEGPPLSKWQASHALELWDKDKIRRVNRKEPLDHSVSLEQCTSAESAVSDDEHFSLDDWEEWIELN</sequence>
<proteinExistence type="predicted"/>
<protein>
    <recommendedName>
        <fullName evidence="2">HAT C-terminal dimerisation domain-containing protein</fullName>
    </recommendedName>
</protein>
<name>A0A1X7TLB5_AMPQE</name>
<evidence type="ECO:0000313" key="1">
    <source>
        <dbReference type="EnsemblMetazoa" id="Aqu2.1.15610_001"/>
    </source>
</evidence>
<dbReference type="eggNOG" id="ENOG502RVHE">
    <property type="taxonomic scope" value="Eukaryota"/>
</dbReference>
<dbReference type="PANTHER" id="PTHR46880:SF9">
    <property type="entry name" value="ZINC FINGER PROTEIN 862"/>
    <property type="match status" value="1"/>
</dbReference>
<evidence type="ECO:0008006" key="2">
    <source>
        <dbReference type="Google" id="ProtNLM"/>
    </source>
</evidence>
<accession>A0A1X7TLB5</accession>
<dbReference type="EnsemblMetazoa" id="Aqu2.1.15610_001">
    <property type="protein sequence ID" value="Aqu2.1.15610_001"/>
    <property type="gene ID" value="Aqu2.1.15610"/>
</dbReference>
<dbReference type="AlphaFoldDB" id="A0A1X7TLB5"/>